<dbReference type="Pfam" id="PF02195">
    <property type="entry name" value="ParB_N"/>
    <property type="match status" value="1"/>
</dbReference>
<dbReference type="InterPro" id="IPR036086">
    <property type="entry name" value="ParB/Sulfiredoxin_sf"/>
</dbReference>
<dbReference type="InterPro" id="IPR050336">
    <property type="entry name" value="Chromosome_partition/occlusion"/>
</dbReference>
<sequence>MACASPRQQGGEDRTLTPSAGWLISDRNLPGQVSNARAGCRHVASTVCVISVVLFHRSGGEGAFGLVGLRFRLARRRRRRANSGWRRPMIKSVKVKNLSLSNDNVRKRGREVGLEELAASIAANGLLQNLVVTPLKKAGTFTVKAGGRRLRAIQLLIGRGALAADHEVPVLVLSVDDAASVGASLAENRQRVPMNPADDCLAFKHLIDQLGMTVEQVAIQQAVTVRFVEQRMRLADLAPAIFEALGSDEIDLGVAQAYAVTADVDRQARVFEQMKHSYYGKQPDNIRRAILNGTVRPNDAKARFVGREAYVAAGGRIDGDLFALDTDDENWTDVDLLEDLATKKLEAAAAELAAAQGLAFVTPIAATHVPYDVERQLHEFHPVARPLTDEEQARIEALGLENDALIEALETDLAEGTPEANAANDRVETIEREIAEIDTARKTIDPGVKANLGTFVYIGGDGEARVHTRLFSEKPLADPRAGGAASGNGAGPGETGSGDDAVADPSPRLSATLIEELATQRRQILVAHVASDPMIALDLTIFLMAQSLVFTTSYVRDHSTLRADPAQFPIFAFRDEASMASQTIEDQRQHLDTTWVGHTTMSERFDAFRTLPDDARGAWVAFAVAQTLEATLNVADGARANGFHDHLGRLLDIQVACLWRPTAENYFGRVKKDVMLDALEEIGGPILRGRYKDAKKGELAATCAALCNGQGIVEAEIREKATVWLPEAMRFDNVERPERVPARSTFVDDGDAVGSDGDELDGDDLDGSELDSGANPLGDAPTQEPVDDDYPQAA</sequence>
<dbReference type="CDD" id="cd16406">
    <property type="entry name" value="ParB_N_like"/>
    <property type="match status" value="1"/>
</dbReference>
<feature type="region of interest" description="Disordered" evidence="2">
    <location>
        <begin position="741"/>
        <end position="794"/>
    </location>
</feature>
<name>A0AAW3TZ10_9SPHN</name>
<proteinExistence type="inferred from homology"/>
<dbReference type="SUPFAM" id="SSF109709">
    <property type="entry name" value="KorB DNA-binding domain-like"/>
    <property type="match status" value="1"/>
</dbReference>
<gene>
    <name evidence="4" type="ORF">GGR47_003437</name>
</gene>
<dbReference type="PANTHER" id="PTHR33375:SF7">
    <property type="entry name" value="CHROMOSOME 2-PARTITIONING PROTEIN PARB-RELATED"/>
    <property type="match status" value="1"/>
</dbReference>
<comment type="similarity">
    <text evidence="1">Belongs to the ParB family.</text>
</comment>
<dbReference type="Gene3D" id="1.10.10.2830">
    <property type="match status" value="1"/>
</dbReference>
<feature type="region of interest" description="Disordered" evidence="2">
    <location>
        <begin position="476"/>
        <end position="506"/>
    </location>
</feature>
<protein>
    <submittedName>
        <fullName evidence="4">ParB family chromosome partitioning protein</fullName>
    </submittedName>
</protein>
<accession>A0AAW3TZ10</accession>
<comment type="caution">
    <text evidence="4">The sequence shown here is derived from an EMBL/GenBank/DDBJ whole genome shotgun (WGS) entry which is preliminary data.</text>
</comment>
<dbReference type="InterPro" id="IPR041468">
    <property type="entry name" value="HTH_ParB/Spo0J"/>
</dbReference>
<dbReference type="Pfam" id="PF17762">
    <property type="entry name" value="HTH_ParB"/>
    <property type="match status" value="1"/>
</dbReference>
<dbReference type="GO" id="GO:0005694">
    <property type="term" value="C:chromosome"/>
    <property type="evidence" value="ECO:0007669"/>
    <property type="project" value="TreeGrafter"/>
</dbReference>
<feature type="compositionally biased region" description="Acidic residues" evidence="2">
    <location>
        <begin position="748"/>
        <end position="769"/>
    </location>
</feature>
<dbReference type="PANTHER" id="PTHR33375">
    <property type="entry name" value="CHROMOSOME-PARTITIONING PROTEIN PARB-RELATED"/>
    <property type="match status" value="1"/>
</dbReference>
<dbReference type="NCBIfam" id="TIGR00180">
    <property type="entry name" value="parB_part"/>
    <property type="match status" value="1"/>
</dbReference>
<organism evidence="4 5">
    <name type="scientific">Sphingomonas aquatilis</name>
    <dbReference type="NCBI Taxonomy" id="93063"/>
    <lineage>
        <taxon>Bacteria</taxon>
        <taxon>Pseudomonadati</taxon>
        <taxon>Pseudomonadota</taxon>
        <taxon>Alphaproteobacteria</taxon>
        <taxon>Sphingomonadales</taxon>
        <taxon>Sphingomonadaceae</taxon>
        <taxon>Sphingomonas</taxon>
    </lineage>
</organism>
<evidence type="ECO:0000256" key="2">
    <source>
        <dbReference type="SAM" id="MobiDB-lite"/>
    </source>
</evidence>
<evidence type="ECO:0000259" key="3">
    <source>
        <dbReference type="SMART" id="SM00470"/>
    </source>
</evidence>
<dbReference type="GO" id="GO:0007059">
    <property type="term" value="P:chromosome segregation"/>
    <property type="evidence" value="ECO:0007669"/>
    <property type="project" value="TreeGrafter"/>
</dbReference>
<feature type="compositionally biased region" description="Acidic residues" evidence="2">
    <location>
        <begin position="785"/>
        <end position="794"/>
    </location>
</feature>
<dbReference type="SUPFAM" id="SSF110849">
    <property type="entry name" value="ParB/Sulfiredoxin"/>
    <property type="match status" value="1"/>
</dbReference>
<evidence type="ECO:0000313" key="5">
    <source>
        <dbReference type="Proteomes" id="UP000528945"/>
    </source>
</evidence>
<reference evidence="4 5" key="1">
    <citation type="submission" date="2020-08" db="EMBL/GenBank/DDBJ databases">
        <title>Genomic Encyclopedia of Type Strains, Phase IV (KMG-IV): sequencing the most valuable type-strain genomes for metagenomic binning, comparative biology and taxonomic classification.</title>
        <authorList>
            <person name="Goeker M."/>
        </authorList>
    </citation>
    <scope>NUCLEOTIDE SEQUENCE [LARGE SCALE GENOMIC DNA]</scope>
    <source>
        <strain evidence="4 5">DSM 15581</strain>
    </source>
</reference>
<evidence type="ECO:0000256" key="1">
    <source>
        <dbReference type="ARBA" id="ARBA00006295"/>
    </source>
</evidence>
<feature type="compositionally biased region" description="Gly residues" evidence="2">
    <location>
        <begin position="484"/>
        <end position="496"/>
    </location>
</feature>
<evidence type="ECO:0000313" key="4">
    <source>
        <dbReference type="EMBL" id="MBB3877169.1"/>
    </source>
</evidence>
<dbReference type="EMBL" id="JACIDB010000011">
    <property type="protein sequence ID" value="MBB3877169.1"/>
    <property type="molecule type" value="Genomic_DNA"/>
</dbReference>
<dbReference type="AlphaFoldDB" id="A0AAW3TZ10"/>
<dbReference type="GO" id="GO:0003677">
    <property type="term" value="F:DNA binding"/>
    <property type="evidence" value="ECO:0007669"/>
    <property type="project" value="InterPro"/>
</dbReference>
<dbReference type="Proteomes" id="UP000528945">
    <property type="component" value="Unassembled WGS sequence"/>
</dbReference>
<dbReference type="Gene3D" id="3.90.1530.30">
    <property type="match status" value="1"/>
</dbReference>
<keyword evidence="5" id="KW-1185">Reference proteome</keyword>
<dbReference type="SMART" id="SM00470">
    <property type="entry name" value="ParB"/>
    <property type="match status" value="1"/>
</dbReference>
<dbReference type="InterPro" id="IPR003115">
    <property type="entry name" value="ParB_N"/>
</dbReference>
<feature type="domain" description="ParB-like N-terminal" evidence="3">
    <location>
        <begin position="91"/>
        <end position="189"/>
    </location>
</feature>
<dbReference type="InterPro" id="IPR004437">
    <property type="entry name" value="ParB/RepB/Spo0J"/>
</dbReference>